<keyword evidence="3" id="KW-1185">Reference proteome</keyword>
<dbReference type="AlphaFoldDB" id="A0AAV4Y997"/>
<feature type="region of interest" description="Disordered" evidence="1">
    <location>
        <begin position="1"/>
        <end position="44"/>
    </location>
</feature>
<accession>A0AAV4Y997</accession>
<sequence>MMAVQFSDNENLKKKDPISPMKQSPETSSSCSGGTQRHVEKKKSAIGIEPIKRNFLECKKRAFGPVVKCRFIADRAGLVTCAESL</sequence>
<proteinExistence type="predicted"/>
<feature type="compositionally biased region" description="Polar residues" evidence="1">
    <location>
        <begin position="21"/>
        <end position="35"/>
    </location>
</feature>
<evidence type="ECO:0000313" key="3">
    <source>
        <dbReference type="Proteomes" id="UP001054945"/>
    </source>
</evidence>
<protein>
    <submittedName>
        <fullName evidence="2">Uncharacterized protein</fullName>
    </submittedName>
</protein>
<evidence type="ECO:0000256" key="1">
    <source>
        <dbReference type="SAM" id="MobiDB-lite"/>
    </source>
</evidence>
<comment type="caution">
    <text evidence="2">The sequence shown here is derived from an EMBL/GenBank/DDBJ whole genome shotgun (WGS) entry which is preliminary data.</text>
</comment>
<dbReference type="EMBL" id="BPLR01018999">
    <property type="protein sequence ID" value="GIZ03807.1"/>
    <property type="molecule type" value="Genomic_DNA"/>
</dbReference>
<name>A0AAV4Y997_CAEEX</name>
<organism evidence="2 3">
    <name type="scientific">Caerostris extrusa</name>
    <name type="common">Bark spider</name>
    <name type="synonym">Caerostris bankana</name>
    <dbReference type="NCBI Taxonomy" id="172846"/>
    <lineage>
        <taxon>Eukaryota</taxon>
        <taxon>Metazoa</taxon>
        <taxon>Ecdysozoa</taxon>
        <taxon>Arthropoda</taxon>
        <taxon>Chelicerata</taxon>
        <taxon>Arachnida</taxon>
        <taxon>Araneae</taxon>
        <taxon>Araneomorphae</taxon>
        <taxon>Entelegynae</taxon>
        <taxon>Araneoidea</taxon>
        <taxon>Araneidae</taxon>
        <taxon>Caerostris</taxon>
    </lineage>
</organism>
<gene>
    <name evidence="2" type="ORF">CEXT_452321</name>
</gene>
<evidence type="ECO:0000313" key="2">
    <source>
        <dbReference type="EMBL" id="GIZ03807.1"/>
    </source>
</evidence>
<reference evidence="2 3" key="1">
    <citation type="submission" date="2021-06" db="EMBL/GenBank/DDBJ databases">
        <title>Caerostris extrusa draft genome.</title>
        <authorList>
            <person name="Kono N."/>
            <person name="Arakawa K."/>
        </authorList>
    </citation>
    <scope>NUCLEOTIDE SEQUENCE [LARGE SCALE GENOMIC DNA]</scope>
</reference>
<dbReference type="Proteomes" id="UP001054945">
    <property type="component" value="Unassembled WGS sequence"/>
</dbReference>